<sequence length="1090" mass="115997">MNLSRLLGATALVGAFSLLPTLALAQAVPDANSPPVNADGTTPTQATQGDNAGSQEILVTGSRIRRANDESPNPITTVTAADIFASGRVSIGDVLNDLPQLRSTVSSQNSTSGLGVRGLNLLDLRGLGTSRTLVLVNGRRHVSSEIINNGNSPDINTFPTDLIEKIDIVSGGNSAVYGSDAIAGVVNFVLKENYDGLDLHGQTGISKYGDAGNQYLSAVAGKNFADGRGNIAVNLEYAHQQDYYASGRPNLRQNDGFVIVDTDPAGSVNGSDSIPDRIFARDIRSTTISTGGQVGIRYANTANAPCGVDSAGSSFTCAYLFQPNGALTPQTGTRIGLGPNGSYIGGNGYTGREGRLLVLSPELNRYAVNLIGHFEVSPALVPFIEAKYVRSEARGSQSGPFFSQGQTLADATPIAGFNDRSYVLTNPTGNGPVNREGIRLDNPYLDAGARATITAQLTAAVNSGVNPNTGAAFGTNATGVALRNATLAQIAAGTFRFSNRRNYVDLGIRDENIRRETYRIVGGVRGDFNDDWHYELSANYGEHRERNVIQGNINRQRFLLANDTVRNAAGQIVCRSQVNPAYAGTDRAGNPAVLAADVAACVPLNPFGDGSVSQAARQYLTVSTEAMGKATQFQGMGFVSGDLSQLFTLPGGPIGFSLGGEYRRETLSYDLDPVTQAGYAFYNAIPTFRSPAFEVKEAFGEISIPLVKDVPLLQELTINGSGRVADYKGSVGTVYAYGGGVNWRPIRDLMVRGSYSKSVRSPYLGDLYSAQSQNFTPAPNDPCSARNLATGSATRAANCTAAGAPAGYDYVYSSSLEIISGGNPQLEAETSKSYTIGGAFQPRFLPGLSITTDYYNITVDKVISAVTAQNILNLCYDSPTLNNPFCGLFQRAGASGGPRGEIPFRVLEGSLLQTTANFAKLKATGIDTNIAYNHRFAWGEVSAKGIWTHVIQRDNYTNPADPSFKNTITGELGDPSDQFNISADVKVGKVTLGYSVRWIDKMYLNTFEDYNALNGQPPQNADYATIEQYPAVTYHDIRAGVDVTERFNAYFGVNNVSNKQPPYGLTGIGAGSAIYDNRGRFGYIGVTAKF</sequence>
<accession>A0A2T5GT35</accession>
<dbReference type="InterPro" id="IPR000531">
    <property type="entry name" value="Beta-barrel_TonB"/>
</dbReference>
<dbReference type="PANTHER" id="PTHR47234">
    <property type="match status" value="1"/>
</dbReference>
<feature type="domain" description="TonB-dependent receptor plug" evidence="13">
    <location>
        <begin position="69"/>
        <end position="185"/>
    </location>
</feature>
<comment type="subcellular location">
    <subcellularLocation>
        <location evidence="1 8">Cell outer membrane</location>
        <topology evidence="1 8">Multi-pass membrane protein</topology>
    </subcellularLocation>
</comment>
<dbReference type="PANTHER" id="PTHR47234:SF2">
    <property type="entry name" value="TONB-DEPENDENT RECEPTOR"/>
    <property type="match status" value="1"/>
</dbReference>
<evidence type="ECO:0000256" key="9">
    <source>
        <dbReference type="RuleBase" id="RU003357"/>
    </source>
</evidence>
<feature type="region of interest" description="Disordered" evidence="10">
    <location>
        <begin position="33"/>
        <end position="53"/>
    </location>
</feature>
<feature type="chain" id="PRO_5015538476" evidence="11">
    <location>
        <begin position="26"/>
        <end position="1090"/>
    </location>
</feature>
<gene>
    <name evidence="14" type="ORF">C8J26_0764</name>
</gene>
<evidence type="ECO:0000259" key="13">
    <source>
        <dbReference type="Pfam" id="PF07715"/>
    </source>
</evidence>
<dbReference type="InterPro" id="IPR037066">
    <property type="entry name" value="Plug_dom_sf"/>
</dbReference>
<dbReference type="Pfam" id="PF07715">
    <property type="entry name" value="Plug"/>
    <property type="match status" value="1"/>
</dbReference>
<protein>
    <submittedName>
        <fullName evidence="14">TonB-dependent receptor-like protein</fullName>
    </submittedName>
</protein>
<keyword evidence="14" id="KW-0675">Receptor</keyword>
<keyword evidence="3 8" id="KW-1134">Transmembrane beta strand</keyword>
<dbReference type="InterPro" id="IPR039426">
    <property type="entry name" value="TonB-dep_rcpt-like"/>
</dbReference>
<keyword evidence="2 8" id="KW-0813">Transport</keyword>
<evidence type="ECO:0000256" key="10">
    <source>
        <dbReference type="SAM" id="MobiDB-lite"/>
    </source>
</evidence>
<feature type="signal peptide" evidence="11">
    <location>
        <begin position="1"/>
        <end position="25"/>
    </location>
</feature>
<dbReference type="EMBL" id="QAOG01000001">
    <property type="protein sequence ID" value="PTQ62483.1"/>
    <property type="molecule type" value="Genomic_DNA"/>
</dbReference>
<evidence type="ECO:0000256" key="7">
    <source>
        <dbReference type="ARBA" id="ARBA00023237"/>
    </source>
</evidence>
<evidence type="ECO:0000313" key="14">
    <source>
        <dbReference type="EMBL" id="PTQ62483.1"/>
    </source>
</evidence>
<reference evidence="14 15" key="1">
    <citation type="submission" date="2018-04" db="EMBL/GenBank/DDBJ databases">
        <title>Genomic Encyclopedia of Type Strains, Phase III (KMG-III): the genomes of soil and plant-associated and newly described type strains.</title>
        <authorList>
            <person name="Whitman W."/>
        </authorList>
    </citation>
    <scope>NUCLEOTIDE SEQUENCE [LARGE SCALE GENOMIC DNA]</scope>
    <source>
        <strain evidence="14 15">MA101b</strain>
    </source>
</reference>
<organism evidence="14 15">
    <name type="scientific">Sphingomonas aurantiaca</name>
    <dbReference type="NCBI Taxonomy" id="185949"/>
    <lineage>
        <taxon>Bacteria</taxon>
        <taxon>Pseudomonadati</taxon>
        <taxon>Pseudomonadota</taxon>
        <taxon>Alphaproteobacteria</taxon>
        <taxon>Sphingomonadales</taxon>
        <taxon>Sphingomonadaceae</taxon>
        <taxon>Sphingomonas</taxon>
    </lineage>
</organism>
<keyword evidence="5 9" id="KW-0798">TonB box</keyword>
<evidence type="ECO:0000313" key="15">
    <source>
        <dbReference type="Proteomes" id="UP000244189"/>
    </source>
</evidence>
<dbReference type="Gene3D" id="2.170.130.10">
    <property type="entry name" value="TonB-dependent receptor, plug domain"/>
    <property type="match status" value="1"/>
</dbReference>
<evidence type="ECO:0000256" key="1">
    <source>
        <dbReference type="ARBA" id="ARBA00004571"/>
    </source>
</evidence>
<dbReference type="RefSeq" id="WP_107956743.1">
    <property type="nucleotide sequence ID" value="NZ_QAOG01000001.1"/>
</dbReference>
<keyword evidence="7 8" id="KW-0998">Cell outer membrane</keyword>
<evidence type="ECO:0000256" key="3">
    <source>
        <dbReference type="ARBA" id="ARBA00022452"/>
    </source>
</evidence>
<keyword evidence="15" id="KW-1185">Reference proteome</keyword>
<evidence type="ECO:0000256" key="5">
    <source>
        <dbReference type="ARBA" id="ARBA00023077"/>
    </source>
</evidence>
<evidence type="ECO:0000256" key="2">
    <source>
        <dbReference type="ARBA" id="ARBA00022448"/>
    </source>
</evidence>
<keyword evidence="11" id="KW-0732">Signal</keyword>
<evidence type="ECO:0000256" key="11">
    <source>
        <dbReference type="SAM" id="SignalP"/>
    </source>
</evidence>
<dbReference type="InterPro" id="IPR036942">
    <property type="entry name" value="Beta-barrel_TonB_sf"/>
</dbReference>
<dbReference type="GO" id="GO:0009279">
    <property type="term" value="C:cell outer membrane"/>
    <property type="evidence" value="ECO:0007669"/>
    <property type="project" value="UniProtKB-SubCell"/>
</dbReference>
<evidence type="ECO:0000256" key="8">
    <source>
        <dbReference type="PROSITE-ProRule" id="PRU01360"/>
    </source>
</evidence>
<name>A0A2T5GT35_9SPHN</name>
<evidence type="ECO:0000259" key="12">
    <source>
        <dbReference type="Pfam" id="PF00593"/>
    </source>
</evidence>
<dbReference type="SUPFAM" id="SSF56935">
    <property type="entry name" value="Porins"/>
    <property type="match status" value="1"/>
</dbReference>
<feature type="compositionally biased region" description="Polar residues" evidence="10">
    <location>
        <begin position="39"/>
        <end position="53"/>
    </location>
</feature>
<keyword evidence="6 8" id="KW-0472">Membrane</keyword>
<dbReference type="Gene3D" id="2.40.170.20">
    <property type="entry name" value="TonB-dependent receptor, beta-barrel domain"/>
    <property type="match status" value="1"/>
</dbReference>
<proteinExistence type="inferred from homology"/>
<comment type="caution">
    <text evidence="14">The sequence shown here is derived from an EMBL/GenBank/DDBJ whole genome shotgun (WGS) entry which is preliminary data.</text>
</comment>
<dbReference type="AlphaFoldDB" id="A0A2T5GT35"/>
<dbReference type="InterPro" id="IPR012910">
    <property type="entry name" value="Plug_dom"/>
</dbReference>
<dbReference type="Pfam" id="PF00593">
    <property type="entry name" value="TonB_dep_Rec_b-barrel"/>
    <property type="match status" value="1"/>
</dbReference>
<dbReference type="Proteomes" id="UP000244189">
    <property type="component" value="Unassembled WGS sequence"/>
</dbReference>
<evidence type="ECO:0000256" key="6">
    <source>
        <dbReference type="ARBA" id="ARBA00023136"/>
    </source>
</evidence>
<feature type="domain" description="TonB-dependent receptor-like beta-barrel" evidence="12">
    <location>
        <begin position="481"/>
        <end position="1056"/>
    </location>
</feature>
<evidence type="ECO:0000256" key="4">
    <source>
        <dbReference type="ARBA" id="ARBA00022692"/>
    </source>
</evidence>
<comment type="similarity">
    <text evidence="8 9">Belongs to the TonB-dependent receptor family.</text>
</comment>
<dbReference type="PROSITE" id="PS52016">
    <property type="entry name" value="TONB_DEPENDENT_REC_3"/>
    <property type="match status" value="1"/>
</dbReference>
<keyword evidence="4 8" id="KW-0812">Transmembrane</keyword>